<keyword evidence="8" id="KW-0175">Coiled coil</keyword>
<name>A0A6I6H972_VARPD</name>
<feature type="coiled-coil region" evidence="8">
    <location>
        <begin position="128"/>
        <end position="155"/>
    </location>
</feature>
<reference evidence="11 12" key="1">
    <citation type="submission" date="2019-12" db="EMBL/GenBank/DDBJ databases">
        <title>Hybrid Genome Assemblies of two High G+C Isolates from Undergraduate Microbiology Courses.</title>
        <authorList>
            <person name="Ne Ville C.J."/>
            <person name="Enright D."/>
            <person name="Hernandez I."/>
            <person name="Dodsworth J."/>
            <person name="Orwin P.M."/>
        </authorList>
    </citation>
    <scope>NUCLEOTIDE SEQUENCE [LARGE SCALE GENOMIC DNA]</scope>
    <source>
        <strain evidence="11 12">CSUSB</strain>
    </source>
</reference>
<dbReference type="EMBL" id="CP046622">
    <property type="protein sequence ID" value="QGW82249.1"/>
    <property type="molecule type" value="Genomic_DNA"/>
</dbReference>
<dbReference type="GO" id="GO:0044781">
    <property type="term" value="P:bacterial-type flagellum organization"/>
    <property type="evidence" value="ECO:0007669"/>
    <property type="project" value="UniProtKB-KW"/>
</dbReference>
<evidence type="ECO:0000313" key="11">
    <source>
        <dbReference type="EMBL" id="QGW82249.1"/>
    </source>
</evidence>
<dbReference type="Proteomes" id="UP000425817">
    <property type="component" value="Chromosome"/>
</dbReference>
<evidence type="ECO:0000256" key="7">
    <source>
        <dbReference type="ARBA" id="ARBA00023225"/>
    </source>
</evidence>
<comment type="similarity">
    <text evidence="2">Belongs to the FliH family.</text>
</comment>
<evidence type="ECO:0000256" key="1">
    <source>
        <dbReference type="ARBA" id="ARBA00003041"/>
    </source>
</evidence>
<evidence type="ECO:0000256" key="3">
    <source>
        <dbReference type="ARBA" id="ARBA00016507"/>
    </source>
</evidence>
<protein>
    <recommendedName>
        <fullName evidence="3">Flagellar assembly protein FliH</fullName>
    </recommendedName>
</protein>
<keyword evidence="7" id="KW-1006">Bacterial flagellum protein export</keyword>
<dbReference type="GO" id="GO:0005829">
    <property type="term" value="C:cytosol"/>
    <property type="evidence" value="ECO:0007669"/>
    <property type="project" value="TreeGrafter"/>
</dbReference>
<feature type="region of interest" description="Disordered" evidence="9">
    <location>
        <begin position="40"/>
        <end position="64"/>
    </location>
</feature>
<evidence type="ECO:0000256" key="2">
    <source>
        <dbReference type="ARBA" id="ARBA00006602"/>
    </source>
</evidence>
<evidence type="ECO:0000256" key="4">
    <source>
        <dbReference type="ARBA" id="ARBA00022448"/>
    </source>
</evidence>
<evidence type="ECO:0000259" key="10">
    <source>
        <dbReference type="Pfam" id="PF02108"/>
    </source>
</evidence>
<evidence type="ECO:0000256" key="9">
    <source>
        <dbReference type="SAM" id="MobiDB-lite"/>
    </source>
</evidence>
<feature type="domain" description="Flagellar assembly protein FliH/Type III secretion system HrpE" evidence="10">
    <location>
        <begin position="162"/>
        <end position="284"/>
    </location>
</feature>
<evidence type="ECO:0000313" key="12">
    <source>
        <dbReference type="Proteomes" id="UP000425817"/>
    </source>
</evidence>
<evidence type="ECO:0000256" key="6">
    <source>
        <dbReference type="ARBA" id="ARBA00022927"/>
    </source>
</evidence>
<evidence type="ECO:0000256" key="5">
    <source>
        <dbReference type="ARBA" id="ARBA00022795"/>
    </source>
</evidence>
<comment type="function">
    <text evidence="1">Needed for flagellar regrowth and assembly.</text>
</comment>
<proteinExistence type="inferred from homology"/>
<dbReference type="PANTHER" id="PTHR34982">
    <property type="entry name" value="YOP PROTEINS TRANSLOCATION PROTEIN L"/>
    <property type="match status" value="1"/>
</dbReference>
<organism evidence="11 12">
    <name type="scientific">Variovorax paradoxus</name>
    <dbReference type="NCBI Taxonomy" id="34073"/>
    <lineage>
        <taxon>Bacteria</taxon>
        <taxon>Pseudomonadati</taxon>
        <taxon>Pseudomonadota</taxon>
        <taxon>Betaproteobacteria</taxon>
        <taxon>Burkholderiales</taxon>
        <taxon>Comamonadaceae</taxon>
        <taxon>Variovorax</taxon>
    </lineage>
</organism>
<dbReference type="OrthoDB" id="8596293at2"/>
<keyword evidence="6" id="KW-0653">Protein transport</keyword>
<dbReference type="RefSeq" id="WP_157613613.1">
    <property type="nucleotide sequence ID" value="NZ_CP046622.1"/>
</dbReference>
<accession>A0A6I6H972</accession>
<sequence length="302" mass="32239">MNPALPDRSDAVPPNAESLAQAVVLRDIVMQGQVALALPRGRNGRGAERSQGATLLSVPSGRNPQLGVPAPETDVSIPVGPQGSAPDAWADLARVEEEARQRGYEEGFAKGRIDGRARGDEESRLLAAQAAEKASRDLEDHAERMTRELQQQAQAGYQARVQVLDGLIAALPPQIEARLAATEDDMLALCFEVVCRTLGENAVQPEAVRAQLAQAMDSLRSRKLTAIHMHPDDLAMLQRGQSLSQGLLGGADVQWVASADVVLGGCILQSPEGGLDTRFETQLAALRELLLQTRAAARTVEA</sequence>
<dbReference type="GO" id="GO:0015031">
    <property type="term" value="P:protein transport"/>
    <property type="evidence" value="ECO:0007669"/>
    <property type="project" value="UniProtKB-KW"/>
</dbReference>
<gene>
    <name evidence="11" type="ORF">GOQ09_11955</name>
</gene>
<keyword evidence="4" id="KW-0813">Transport</keyword>
<dbReference type="InterPro" id="IPR051472">
    <property type="entry name" value="T3SS_Stator/FliH"/>
</dbReference>
<keyword evidence="5" id="KW-1005">Bacterial flagellum biogenesis</keyword>
<dbReference type="InterPro" id="IPR018035">
    <property type="entry name" value="Flagellar_FliH/T3SS_HrpE"/>
</dbReference>
<dbReference type="Pfam" id="PF02108">
    <property type="entry name" value="FliH"/>
    <property type="match status" value="1"/>
</dbReference>
<evidence type="ECO:0000256" key="8">
    <source>
        <dbReference type="SAM" id="Coils"/>
    </source>
</evidence>
<dbReference type="AlphaFoldDB" id="A0A6I6H972"/>
<dbReference type="PANTHER" id="PTHR34982:SF1">
    <property type="entry name" value="FLAGELLAR ASSEMBLY PROTEIN FLIH"/>
    <property type="match status" value="1"/>
</dbReference>